<dbReference type="Gene3D" id="3.40.50.1980">
    <property type="entry name" value="Nitrogenase molybdenum iron protein domain"/>
    <property type="match status" value="2"/>
</dbReference>
<keyword evidence="9" id="KW-1185">Reference proteome</keyword>
<name>A0A1L2ZQ58_9MICC</name>
<evidence type="ECO:0000256" key="4">
    <source>
        <dbReference type="ARBA" id="ARBA00022729"/>
    </source>
</evidence>
<dbReference type="InterPro" id="IPR033870">
    <property type="entry name" value="FatB"/>
</dbReference>
<feature type="region of interest" description="Disordered" evidence="5">
    <location>
        <begin position="39"/>
        <end position="59"/>
    </location>
</feature>
<gene>
    <name evidence="8" type="ORF">BHE16_10180</name>
</gene>
<dbReference type="SUPFAM" id="SSF53807">
    <property type="entry name" value="Helical backbone' metal receptor"/>
    <property type="match status" value="1"/>
</dbReference>
<evidence type="ECO:0000313" key="9">
    <source>
        <dbReference type="Proteomes" id="UP000183530"/>
    </source>
</evidence>
<dbReference type="EMBL" id="CP018135">
    <property type="protein sequence ID" value="APF41297.1"/>
    <property type="molecule type" value="Genomic_DNA"/>
</dbReference>
<evidence type="ECO:0000256" key="5">
    <source>
        <dbReference type="SAM" id="MobiDB-lite"/>
    </source>
</evidence>
<dbReference type="Pfam" id="PF01497">
    <property type="entry name" value="Peripla_BP_2"/>
    <property type="match status" value="1"/>
</dbReference>
<organism evidence="8 9">
    <name type="scientific">Neomicrococcus aestuarii</name>
    <dbReference type="NCBI Taxonomy" id="556325"/>
    <lineage>
        <taxon>Bacteria</taxon>
        <taxon>Bacillati</taxon>
        <taxon>Actinomycetota</taxon>
        <taxon>Actinomycetes</taxon>
        <taxon>Micrococcales</taxon>
        <taxon>Micrococcaceae</taxon>
        <taxon>Neomicrococcus</taxon>
    </lineage>
</organism>
<proteinExistence type="inferred from homology"/>
<evidence type="ECO:0000313" key="8">
    <source>
        <dbReference type="EMBL" id="APF41297.1"/>
    </source>
</evidence>
<sequence length="332" mass="34631">MTSTRTRSGLAAKRFSFSAVTATVALLALTACGASAPASSSNASGDSSVSSSTSATPGTITVEHAQGSTEVPVNPENVYVFDLGVLDTMEALDVKAAGVPEAVFPASLKEYESVDKIGNMKEPDFEAISEGAPDLIIISGRTAGSYEELSKIAPTIDLTVDQNDALNSFEKNAEIVGDIFNKGDEVKSKLADIDAKIEEVSAKAPEAGKSLIVMSSAGELTAYGAASRFGIVHDILKFPVAADVKVDGAHGEAISFEYIKEKNPEILFVIDRDAAVGTATGAANAVLDNELVKSTDAAKNDKIIQLDATNWYIVGYGLNNTLSMIDEVAKAL</sequence>
<dbReference type="KEGG" id="nae:BHE16_10180"/>
<dbReference type="PROSITE" id="PS51257">
    <property type="entry name" value="PROKAR_LIPOPROTEIN"/>
    <property type="match status" value="1"/>
</dbReference>
<dbReference type="Proteomes" id="UP000183530">
    <property type="component" value="Chromosome"/>
</dbReference>
<dbReference type="STRING" id="556325.BHE16_10180"/>
<feature type="domain" description="Fe/B12 periplasmic-binding" evidence="7">
    <location>
        <begin position="77"/>
        <end position="332"/>
    </location>
</feature>
<evidence type="ECO:0000256" key="3">
    <source>
        <dbReference type="ARBA" id="ARBA00022448"/>
    </source>
</evidence>
<dbReference type="GO" id="GO:1901678">
    <property type="term" value="P:iron coordination entity transport"/>
    <property type="evidence" value="ECO:0007669"/>
    <property type="project" value="UniProtKB-ARBA"/>
</dbReference>
<dbReference type="InterPro" id="IPR002491">
    <property type="entry name" value="ABC_transptr_periplasmic_BD"/>
</dbReference>
<evidence type="ECO:0000259" key="7">
    <source>
        <dbReference type="PROSITE" id="PS50983"/>
    </source>
</evidence>
<dbReference type="PROSITE" id="PS50983">
    <property type="entry name" value="FE_B12_PBP"/>
    <property type="match status" value="1"/>
</dbReference>
<dbReference type="AlphaFoldDB" id="A0A1L2ZQ58"/>
<feature type="signal peptide" evidence="6">
    <location>
        <begin position="1"/>
        <end position="33"/>
    </location>
</feature>
<dbReference type="PANTHER" id="PTHR30532">
    <property type="entry name" value="IRON III DICITRATE-BINDING PERIPLASMIC PROTEIN"/>
    <property type="match status" value="1"/>
</dbReference>
<feature type="chain" id="PRO_5038879765" evidence="6">
    <location>
        <begin position="34"/>
        <end position="332"/>
    </location>
</feature>
<dbReference type="CDD" id="cd01140">
    <property type="entry name" value="FatB"/>
    <property type="match status" value="1"/>
</dbReference>
<keyword evidence="3" id="KW-0813">Transport</keyword>
<evidence type="ECO:0000256" key="6">
    <source>
        <dbReference type="SAM" id="SignalP"/>
    </source>
</evidence>
<reference evidence="8 9" key="1">
    <citation type="submission" date="2016-11" db="EMBL/GenBank/DDBJ databases">
        <title>Genome sequencing of Zhihengliuella aestuarii B18 antagonistic to Plasmodiophora brassicae.</title>
        <authorList>
            <person name="Luo Y."/>
        </authorList>
    </citation>
    <scope>NUCLEOTIDE SEQUENCE [LARGE SCALE GENOMIC DNA]</scope>
    <source>
        <strain evidence="8 9">B18</strain>
    </source>
</reference>
<feature type="compositionally biased region" description="Low complexity" evidence="5">
    <location>
        <begin position="39"/>
        <end position="55"/>
    </location>
</feature>
<evidence type="ECO:0000256" key="2">
    <source>
        <dbReference type="ARBA" id="ARBA00008814"/>
    </source>
</evidence>
<comment type="subcellular location">
    <subcellularLocation>
        <location evidence="1">Cell envelope</location>
    </subcellularLocation>
</comment>
<comment type="similarity">
    <text evidence="2">Belongs to the bacterial solute-binding protein 8 family.</text>
</comment>
<dbReference type="RefSeq" id="WP_071894765.1">
    <property type="nucleotide sequence ID" value="NZ_CP018135.1"/>
</dbReference>
<dbReference type="OrthoDB" id="63946at2"/>
<dbReference type="PANTHER" id="PTHR30532:SF28">
    <property type="entry name" value="PETROBACTIN-BINDING PROTEIN YCLQ"/>
    <property type="match status" value="1"/>
</dbReference>
<protein>
    <submittedName>
        <fullName evidence="8">Iron ABC transporter substrate-binding protein</fullName>
    </submittedName>
</protein>
<dbReference type="InterPro" id="IPR051313">
    <property type="entry name" value="Bact_iron-sidero_bind"/>
</dbReference>
<keyword evidence="4 6" id="KW-0732">Signal</keyword>
<evidence type="ECO:0000256" key="1">
    <source>
        <dbReference type="ARBA" id="ARBA00004196"/>
    </source>
</evidence>
<accession>A0A1L2ZQ58</accession>
<dbReference type="GO" id="GO:0030288">
    <property type="term" value="C:outer membrane-bounded periplasmic space"/>
    <property type="evidence" value="ECO:0007669"/>
    <property type="project" value="TreeGrafter"/>
</dbReference>